<name>A0ABD1TBW7_9LAMI</name>
<protein>
    <submittedName>
        <fullName evidence="2">Uncharacterized protein</fullName>
    </submittedName>
</protein>
<accession>A0ABD1TBW7</accession>
<reference evidence="3" key="1">
    <citation type="submission" date="2024-07" db="EMBL/GenBank/DDBJ databases">
        <title>Two chromosome-level genome assemblies of Korean endemic species Abeliophyllum distichum and Forsythia ovata (Oleaceae).</title>
        <authorList>
            <person name="Jang H."/>
        </authorList>
    </citation>
    <scope>NUCLEOTIDE SEQUENCE [LARGE SCALE GENOMIC DNA]</scope>
</reference>
<comment type="caution">
    <text evidence="2">The sequence shown here is derived from an EMBL/GenBank/DDBJ whole genome shotgun (WGS) entry which is preliminary data.</text>
</comment>
<dbReference type="InterPro" id="IPR012442">
    <property type="entry name" value="DUF1645_plant"/>
</dbReference>
<gene>
    <name evidence="2" type="ORF">Fot_33874</name>
</gene>
<evidence type="ECO:0000256" key="1">
    <source>
        <dbReference type="SAM" id="MobiDB-lite"/>
    </source>
</evidence>
<feature type="region of interest" description="Disordered" evidence="1">
    <location>
        <begin position="117"/>
        <end position="148"/>
    </location>
</feature>
<dbReference type="AlphaFoldDB" id="A0ABD1TBW7"/>
<evidence type="ECO:0000313" key="3">
    <source>
        <dbReference type="Proteomes" id="UP001604277"/>
    </source>
</evidence>
<proteinExistence type="predicted"/>
<dbReference type="EMBL" id="JBFOLJ010000009">
    <property type="protein sequence ID" value="KAL2510227.1"/>
    <property type="molecule type" value="Genomic_DNA"/>
</dbReference>
<dbReference type="PANTHER" id="PTHR33095:SF114">
    <property type="entry name" value="DUF1645 FAMILY PROTEIN"/>
    <property type="match status" value="1"/>
</dbReference>
<dbReference type="Pfam" id="PF07816">
    <property type="entry name" value="DUF1645"/>
    <property type="match status" value="1"/>
</dbReference>
<organism evidence="2 3">
    <name type="scientific">Forsythia ovata</name>
    <dbReference type="NCBI Taxonomy" id="205694"/>
    <lineage>
        <taxon>Eukaryota</taxon>
        <taxon>Viridiplantae</taxon>
        <taxon>Streptophyta</taxon>
        <taxon>Embryophyta</taxon>
        <taxon>Tracheophyta</taxon>
        <taxon>Spermatophyta</taxon>
        <taxon>Magnoliopsida</taxon>
        <taxon>eudicotyledons</taxon>
        <taxon>Gunneridae</taxon>
        <taxon>Pentapetalae</taxon>
        <taxon>asterids</taxon>
        <taxon>lamiids</taxon>
        <taxon>Lamiales</taxon>
        <taxon>Oleaceae</taxon>
        <taxon>Forsythieae</taxon>
        <taxon>Forsythia</taxon>
    </lineage>
</organism>
<dbReference type="Proteomes" id="UP001604277">
    <property type="component" value="Unassembled WGS sequence"/>
</dbReference>
<dbReference type="PANTHER" id="PTHR33095">
    <property type="entry name" value="OS07G0619500 PROTEIN"/>
    <property type="match status" value="1"/>
</dbReference>
<sequence length="197" mass="21372">MSGGANISPIAAEDAFVNGQIKTFFPLISEQDSKTLYENLPMRPATKRVFVETKDGVTSSSSGNDDINVVEASPEVCTKSNSTGFSKIWRFKDSMGRCNSDGRDAFVFLNNSNTPPSTTSVAAATGGREKKESTAKVNGKVKNSKKSKTASLSAHEVYLKSKAKEEGRRRSYLPYRPGLMGFFTNLNGGLTKNVHPF</sequence>
<keyword evidence="3" id="KW-1185">Reference proteome</keyword>
<evidence type="ECO:0000313" key="2">
    <source>
        <dbReference type="EMBL" id="KAL2510227.1"/>
    </source>
</evidence>